<evidence type="ECO:0000259" key="1">
    <source>
        <dbReference type="Pfam" id="PF04965"/>
    </source>
</evidence>
<accession>A0A1M7UL29</accession>
<dbReference type="EMBL" id="FRDM01000021">
    <property type="protein sequence ID" value="SHN83732.1"/>
    <property type="molecule type" value="Genomic_DNA"/>
</dbReference>
<dbReference type="Proteomes" id="UP000184428">
    <property type="component" value="Unassembled WGS sequence"/>
</dbReference>
<feature type="domain" description="IraD/Gp25-like" evidence="1">
    <location>
        <begin position="30"/>
        <end position="112"/>
    </location>
</feature>
<organism evidence="2 3">
    <name type="scientific">Geodermatophilus obscurus</name>
    <dbReference type="NCBI Taxonomy" id="1861"/>
    <lineage>
        <taxon>Bacteria</taxon>
        <taxon>Bacillati</taxon>
        <taxon>Actinomycetota</taxon>
        <taxon>Actinomycetes</taxon>
        <taxon>Geodermatophilales</taxon>
        <taxon>Geodermatophilaceae</taxon>
        <taxon>Geodermatophilus</taxon>
    </lineage>
</organism>
<protein>
    <recommendedName>
        <fullName evidence="1">IraD/Gp25-like domain-containing protein</fullName>
    </recommendedName>
</protein>
<dbReference type="InterPro" id="IPR007048">
    <property type="entry name" value="IraD/Gp25-like"/>
</dbReference>
<dbReference type="SUPFAM" id="SSF160719">
    <property type="entry name" value="gpW/gp25-like"/>
    <property type="match status" value="1"/>
</dbReference>
<dbReference type="RefSeq" id="WP_072919938.1">
    <property type="nucleotide sequence ID" value="NZ_FRDM01000021.1"/>
</dbReference>
<dbReference type="Pfam" id="PF04965">
    <property type="entry name" value="GPW_gp25"/>
    <property type="match status" value="1"/>
</dbReference>
<evidence type="ECO:0000313" key="3">
    <source>
        <dbReference type="Proteomes" id="UP000184428"/>
    </source>
</evidence>
<dbReference type="AlphaFoldDB" id="A0A1M7UL29"/>
<dbReference type="Gene3D" id="3.10.450.40">
    <property type="match status" value="1"/>
</dbReference>
<proteinExistence type="predicted"/>
<sequence>MTAPPDPLGRGWAFPPVPENAALPMRSGPALVRQSILLILDTEPGERVMRPEFGCGLRRHLMEPNNPATRAAIARDVDAALRTWEPRIELREVDVVPTDDLATVLVTITYAHVRDQSPGGLSVPLTLAGG</sequence>
<gene>
    <name evidence="2" type="ORF">SAMN05660350_03479</name>
</gene>
<evidence type="ECO:0000313" key="2">
    <source>
        <dbReference type="EMBL" id="SHN83732.1"/>
    </source>
</evidence>
<name>A0A1M7UL29_9ACTN</name>
<reference evidence="2 3" key="1">
    <citation type="submission" date="2016-12" db="EMBL/GenBank/DDBJ databases">
        <authorList>
            <person name="Song W.-J."/>
            <person name="Kurnit D.M."/>
        </authorList>
    </citation>
    <scope>NUCLEOTIDE SEQUENCE [LARGE SCALE GENOMIC DNA]</scope>
    <source>
        <strain evidence="2 3">DSM 43162</strain>
    </source>
</reference>